<feature type="non-terminal residue" evidence="5">
    <location>
        <position position="329"/>
    </location>
</feature>
<dbReference type="PANTHER" id="PTHR30469">
    <property type="entry name" value="MULTIDRUG RESISTANCE PROTEIN MDTA"/>
    <property type="match status" value="1"/>
</dbReference>
<evidence type="ECO:0000256" key="3">
    <source>
        <dbReference type="SAM" id="Phobius"/>
    </source>
</evidence>
<dbReference type="GO" id="GO:0015562">
    <property type="term" value="F:efflux transmembrane transporter activity"/>
    <property type="evidence" value="ECO:0007669"/>
    <property type="project" value="TreeGrafter"/>
</dbReference>
<evidence type="ECO:0000256" key="1">
    <source>
        <dbReference type="ARBA" id="ARBA00009477"/>
    </source>
</evidence>
<comment type="similarity">
    <text evidence="1">Belongs to the membrane fusion protein (MFP) (TC 8.A.1) family.</text>
</comment>
<keyword evidence="3" id="KW-0472">Membrane</keyword>
<keyword evidence="6" id="KW-1185">Reference proteome</keyword>
<feature type="coiled-coil region" evidence="2">
    <location>
        <begin position="110"/>
        <end position="137"/>
    </location>
</feature>
<dbReference type="Gene3D" id="1.10.287.470">
    <property type="entry name" value="Helix hairpin bin"/>
    <property type="match status" value="1"/>
</dbReference>
<dbReference type="Gene3D" id="2.40.30.170">
    <property type="match status" value="1"/>
</dbReference>
<dbReference type="Pfam" id="PF25917">
    <property type="entry name" value="BSH_RND"/>
    <property type="match status" value="1"/>
</dbReference>
<organism evidence="5 6">
    <name type="scientific">Candidatus Sedimenticola endophacoides</name>
    <dbReference type="NCBI Taxonomy" id="2548426"/>
    <lineage>
        <taxon>Bacteria</taxon>
        <taxon>Pseudomonadati</taxon>
        <taxon>Pseudomonadota</taxon>
        <taxon>Gammaproteobacteria</taxon>
        <taxon>Chromatiales</taxon>
        <taxon>Sedimenticolaceae</taxon>
        <taxon>Sedimenticola</taxon>
    </lineage>
</organism>
<feature type="transmembrane region" description="Helical" evidence="3">
    <location>
        <begin position="7"/>
        <end position="24"/>
    </location>
</feature>
<dbReference type="Gene3D" id="2.40.50.100">
    <property type="match status" value="1"/>
</dbReference>
<dbReference type="EMBL" id="MUIE01000438">
    <property type="protein sequence ID" value="OQX32391.1"/>
    <property type="molecule type" value="Genomic_DNA"/>
</dbReference>
<keyword evidence="3" id="KW-0812">Transmembrane</keyword>
<feature type="domain" description="Multidrug resistance protein MdtA-like barrel-sandwich hybrid" evidence="4">
    <location>
        <begin position="71"/>
        <end position="249"/>
    </location>
</feature>
<reference evidence="5" key="1">
    <citation type="submission" date="2017-02" db="EMBL/GenBank/DDBJ databases">
        <title>Novel co-symbiosis in the unique lucinid bivalve Phacoides pectinatus.</title>
        <authorList>
            <person name="Lim S.J."/>
            <person name="Davis B.G."/>
            <person name="Gill D.E."/>
            <person name="Engel A.S."/>
            <person name="Anderson L.C."/>
            <person name="Campbell B.J."/>
        </authorList>
    </citation>
    <scope>NUCLEOTIDE SEQUENCE [LARGE SCALE GENOMIC DNA]</scope>
    <source>
        <strain evidence="5">LUC13016_P6</strain>
    </source>
</reference>
<dbReference type="InterPro" id="IPR058625">
    <property type="entry name" value="MdtA-like_BSH"/>
</dbReference>
<dbReference type="AlphaFoldDB" id="A0A657PMI6"/>
<dbReference type="GO" id="GO:1990281">
    <property type="term" value="C:efflux pump complex"/>
    <property type="evidence" value="ECO:0007669"/>
    <property type="project" value="TreeGrafter"/>
</dbReference>
<keyword evidence="2" id="KW-0175">Coiled coil</keyword>
<comment type="caution">
    <text evidence="5">The sequence shown here is derived from an EMBL/GenBank/DDBJ whole genome shotgun (WGS) entry which is preliminary data.</text>
</comment>
<dbReference type="Proteomes" id="UP000243361">
    <property type="component" value="Unassembled WGS sequence"/>
</dbReference>
<name>A0A657PMI6_9GAMM</name>
<protein>
    <recommendedName>
        <fullName evidence="4">Multidrug resistance protein MdtA-like barrel-sandwich hybrid domain-containing protein</fullName>
    </recommendedName>
</protein>
<accession>A0A657PMI6</accession>
<proteinExistence type="inferred from homology"/>
<dbReference type="SUPFAM" id="SSF111369">
    <property type="entry name" value="HlyD-like secretion proteins"/>
    <property type="match status" value="1"/>
</dbReference>
<evidence type="ECO:0000313" key="5">
    <source>
        <dbReference type="EMBL" id="OQX32391.1"/>
    </source>
</evidence>
<evidence type="ECO:0000313" key="6">
    <source>
        <dbReference type="Proteomes" id="UP000243361"/>
    </source>
</evidence>
<evidence type="ECO:0000256" key="2">
    <source>
        <dbReference type="SAM" id="Coils"/>
    </source>
</evidence>
<sequence>MSTSRKRWVLLIPVVIGVALFAMMKKNRLEPVQEPPGEQAKAVRVVTVPSLTVLPRATGHGSVRPSRTWEAVAQVRGKIVERHPGLEKGAIVESGTLVLRIDPADYELAIAQADADIQAAQAQLRELEANATNIRASLGIEQEALALNRKELQRKRDLLGKGGVSRSDLDNQERSLLAQQQSVQAQRNALNLLPSQRALLEAQLARHQAALAVARRNLEHTAIRLPFTGRISEVRVEQAQYVREGEALFGVDDLQRAEIEAQIPIDQMAPLFHASRPIDILNRPDAAAAFGQQITARVRLRENGLSAEWEGRFARLSDSLDPKTRTAGV</sequence>
<gene>
    <name evidence="5" type="ORF">B0D84_06320</name>
</gene>
<keyword evidence="3" id="KW-1133">Transmembrane helix</keyword>
<evidence type="ECO:0000259" key="4">
    <source>
        <dbReference type="Pfam" id="PF25917"/>
    </source>
</evidence>